<sequence length="212" mass="24351">MISIKIWEMFNITVQKGLHCILMRHFLCVSGFFDLQVRGSDLIMKRQIFLYLIVFCILLICSQTYGSESLGRGFGDHIHWRTLDDGKKEAEASGLPLMLIIHKSWCGACKVLKPKFADSKEISEMAHNFVMVNIEDEEEPSDSVFRPDGDYIPRILFLDPSGEVHPEIINQNGNPKYKYFYSSADQVVFAMKEAQEKLTGDIATKHRYSDEF</sequence>
<keyword evidence="8" id="KW-0676">Redox-active center</keyword>
<keyword evidence="5" id="KW-0256">Endoplasmic reticulum</keyword>
<comment type="catalytic activity">
    <reaction evidence="9">
        <text>[protein]-disulfide + 2 glutathione = [protein]-dithiol + glutathione disulfide</text>
        <dbReference type="Rhea" id="RHEA:21064"/>
        <dbReference type="Rhea" id="RHEA-COMP:10593"/>
        <dbReference type="Rhea" id="RHEA-COMP:10594"/>
        <dbReference type="ChEBI" id="CHEBI:29950"/>
        <dbReference type="ChEBI" id="CHEBI:50058"/>
        <dbReference type="ChEBI" id="CHEBI:57925"/>
        <dbReference type="ChEBI" id="CHEBI:58297"/>
        <dbReference type="EC" id="1.8.4.2"/>
    </reaction>
    <physiologicalReaction direction="right-to-left" evidence="9">
        <dbReference type="Rhea" id="RHEA:21066"/>
    </physiologicalReaction>
</comment>
<evidence type="ECO:0000256" key="10">
    <source>
        <dbReference type="SAM" id="Phobius"/>
    </source>
</evidence>
<dbReference type="Gene3D" id="3.40.30.10">
    <property type="entry name" value="Glutaredoxin"/>
    <property type="match status" value="1"/>
</dbReference>
<evidence type="ECO:0000256" key="9">
    <source>
        <dbReference type="ARBA" id="ARBA00033687"/>
    </source>
</evidence>
<evidence type="ECO:0000256" key="7">
    <source>
        <dbReference type="ARBA" id="ARBA00023157"/>
    </source>
</evidence>
<evidence type="ECO:0000256" key="8">
    <source>
        <dbReference type="ARBA" id="ARBA00023284"/>
    </source>
</evidence>
<evidence type="ECO:0000256" key="4">
    <source>
        <dbReference type="ARBA" id="ARBA00022729"/>
    </source>
</evidence>
<dbReference type="OMA" id="ISIKIWE"/>
<dbReference type="PROSITE" id="PS00194">
    <property type="entry name" value="THIOREDOXIN_1"/>
    <property type="match status" value="1"/>
</dbReference>
<comment type="caution">
    <text evidence="11">The sequence shown here is derived from an EMBL/GenBank/DDBJ whole genome shotgun (WGS) entry which is preliminary data.</text>
</comment>
<dbReference type="Pfam" id="PF13899">
    <property type="entry name" value="Thioredoxin_7"/>
    <property type="match status" value="1"/>
</dbReference>
<dbReference type="AlphaFoldDB" id="A0A401S543"/>
<gene>
    <name evidence="11" type="ORF">chiPu_0003922</name>
</gene>
<evidence type="ECO:0000313" key="11">
    <source>
        <dbReference type="EMBL" id="GCC25512.1"/>
    </source>
</evidence>
<dbReference type="InterPro" id="IPR051099">
    <property type="entry name" value="AGR/TXD"/>
</dbReference>
<dbReference type="CDD" id="cd02959">
    <property type="entry name" value="ERp19"/>
    <property type="match status" value="1"/>
</dbReference>
<dbReference type="GO" id="GO:0005788">
    <property type="term" value="C:endoplasmic reticulum lumen"/>
    <property type="evidence" value="ECO:0007669"/>
    <property type="project" value="UniProtKB-SubCell"/>
</dbReference>
<reference evidence="11 12" key="1">
    <citation type="journal article" date="2018" name="Nat. Ecol. Evol.">
        <title>Shark genomes provide insights into elasmobranch evolution and the origin of vertebrates.</title>
        <authorList>
            <person name="Hara Y"/>
            <person name="Yamaguchi K"/>
            <person name="Onimaru K"/>
            <person name="Kadota M"/>
            <person name="Koyanagi M"/>
            <person name="Keeley SD"/>
            <person name="Tatsumi K"/>
            <person name="Tanaka K"/>
            <person name="Motone F"/>
            <person name="Kageyama Y"/>
            <person name="Nozu R"/>
            <person name="Adachi N"/>
            <person name="Nishimura O"/>
            <person name="Nakagawa R"/>
            <person name="Tanegashima C"/>
            <person name="Kiyatake I"/>
            <person name="Matsumoto R"/>
            <person name="Murakumo K"/>
            <person name="Nishida K"/>
            <person name="Terakita A"/>
            <person name="Kuratani S"/>
            <person name="Sato K"/>
            <person name="Hyodo S Kuraku.S."/>
        </authorList>
    </citation>
    <scope>NUCLEOTIDE SEQUENCE [LARGE SCALE GENOMIC DNA]</scope>
</reference>
<name>A0A401S543_CHIPU</name>
<dbReference type="PANTHER" id="PTHR15337:SF10">
    <property type="entry name" value="THIOREDOXIN DOMAIN-CONTAINING PROTEIN 12"/>
    <property type="match status" value="1"/>
</dbReference>
<evidence type="ECO:0000256" key="3">
    <source>
        <dbReference type="ARBA" id="ARBA00016955"/>
    </source>
</evidence>
<dbReference type="FunFam" id="3.40.30.10:FF:000099">
    <property type="entry name" value="thioredoxin domain-containing protein 12"/>
    <property type="match status" value="1"/>
</dbReference>
<dbReference type="EC" id="1.8.4.2" evidence="2"/>
<dbReference type="InterPro" id="IPR037462">
    <property type="entry name" value="ERp19"/>
</dbReference>
<protein>
    <recommendedName>
        <fullName evidence="3">Thioredoxin domain-containing protein 12</fullName>
        <ecNumber evidence="2">1.8.4.2</ecNumber>
    </recommendedName>
</protein>
<dbReference type="InterPro" id="IPR017937">
    <property type="entry name" value="Thioredoxin_CS"/>
</dbReference>
<evidence type="ECO:0000313" key="12">
    <source>
        <dbReference type="Proteomes" id="UP000287033"/>
    </source>
</evidence>
<evidence type="ECO:0000256" key="2">
    <source>
        <dbReference type="ARBA" id="ARBA00013094"/>
    </source>
</evidence>
<evidence type="ECO:0000256" key="6">
    <source>
        <dbReference type="ARBA" id="ARBA00023002"/>
    </source>
</evidence>
<keyword evidence="10" id="KW-1133">Transmembrane helix</keyword>
<keyword evidence="7" id="KW-1015">Disulfide bond</keyword>
<dbReference type="OrthoDB" id="262308at2759"/>
<dbReference type="PANTHER" id="PTHR15337">
    <property type="entry name" value="ANTERIOR GRADIENT PROTEIN-RELATED"/>
    <property type="match status" value="1"/>
</dbReference>
<keyword evidence="10" id="KW-0812">Transmembrane</keyword>
<keyword evidence="12" id="KW-1185">Reference proteome</keyword>
<organism evidence="11 12">
    <name type="scientific">Chiloscyllium punctatum</name>
    <name type="common">Brownbanded bambooshark</name>
    <name type="synonym">Hemiscyllium punctatum</name>
    <dbReference type="NCBI Taxonomy" id="137246"/>
    <lineage>
        <taxon>Eukaryota</taxon>
        <taxon>Metazoa</taxon>
        <taxon>Chordata</taxon>
        <taxon>Craniata</taxon>
        <taxon>Vertebrata</taxon>
        <taxon>Chondrichthyes</taxon>
        <taxon>Elasmobranchii</taxon>
        <taxon>Galeomorphii</taxon>
        <taxon>Galeoidea</taxon>
        <taxon>Orectolobiformes</taxon>
        <taxon>Hemiscylliidae</taxon>
        <taxon>Chiloscyllium</taxon>
    </lineage>
</organism>
<keyword evidence="10" id="KW-0472">Membrane</keyword>
<evidence type="ECO:0000256" key="1">
    <source>
        <dbReference type="ARBA" id="ARBA00004319"/>
    </source>
</evidence>
<dbReference type="EMBL" id="BEZZ01000088">
    <property type="protein sequence ID" value="GCC25512.1"/>
    <property type="molecule type" value="Genomic_DNA"/>
</dbReference>
<comment type="subcellular location">
    <subcellularLocation>
        <location evidence="1">Endoplasmic reticulum lumen</location>
    </subcellularLocation>
</comment>
<keyword evidence="6" id="KW-0560">Oxidoreductase</keyword>
<feature type="transmembrane region" description="Helical" evidence="10">
    <location>
        <begin position="48"/>
        <end position="66"/>
    </location>
</feature>
<dbReference type="SUPFAM" id="SSF52833">
    <property type="entry name" value="Thioredoxin-like"/>
    <property type="match status" value="1"/>
</dbReference>
<dbReference type="InterPro" id="IPR036249">
    <property type="entry name" value="Thioredoxin-like_sf"/>
</dbReference>
<accession>A0A401S543</accession>
<keyword evidence="4" id="KW-0732">Signal</keyword>
<evidence type="ECO:0000256" key="5">
    <source>
        <dbReference type="ARBA" id="ARBA00022824"/>
    </source>
</evidence>
<proteinExistence type="predicted"/>
<dbReference type="Proteomes" id="UP000287033">
    <property type="component" value="Unassembled WGS sequence"/>
</dbReference>
<dbReference type="GO" id="GO:0019153">
    <property type="term" value="F:protein-disulfide reductase (glutathione) activity"/>
    <property type="evidence" value="ECO:0007669"/>
    <property type="project" value="UniProtKB-EC"/>
</dbReference>
<dbReference type="STRING" id="137246.A0A401S543"/>